<dbReference type="SMART" id="SM00347">
    <property type="entry name" value="HTH_MARR"/>
    <property type="match status" value="1"/>
</dbReference>
<keyword evidence="3" id="KW-1185">Reference proteome</keyword>
<gene>
    <name evidence="2" type="ORF">EU555_05780</name>
</gene>
<dbReference type="EMBL" id="SRLB01000004">
    <property type="protein sequence ID" value="TGE01113.1"/>
    <property type="molecule type" value="Genomic_DNA"/>
</dbReference>
<dbReference type="AlphaFoldDB" id="A0A4Z0NV08"/>
<organism evidence="2 3">
    <name type="scientific">Methylobacterium nonmethylotrophicum</name>
    <dbReference type="NCBI Taxonomy" id="1141884"/>
    <lineage>
        <taxon>Bacteria</taxon>
        <taxon>Pseudomonadati</taxon>
        <taxon>Pseudomonadota</taxon>
        <taxon>Alphaproteobacteria</taxon>
        <taxon>Hyphomicrobiales</taxon>
        <taxon>Methylobacteriaceae</taxon>
        <taxon>Methylobacterium</taxon>
    </lineage>
</organism>
<comment type="caution">
    <text evidence="2">The sequence shown here is derived from an EMBL/GenBank/DDBJ whole genome shotgun (WGS) entry which is preliminary data.</text>
</comment>
<dbReference type="InterPro" id="IPR036390">
    <property type="entry name" value="WH_DNA-bd_sf"/>
</dbReference>
<evidence type="ECO:0000313" key="3">
    <source>
        <dbReference type="Proteomes" id="UP000297535"/>
    </source>
</evidence>
<dbReference type="Gene3D" id="1.10.10.10">
    <property type="entry name" value="Winged helix-like DNA-binding domain superfamily/Winged helix DNA-binding domain"/>
    <property type="match status" value="1"/>
</dbReference>
<dbReference type="RefSeq" id="WP_135413717.1">
    <property type="nucleotide sequence ID" value="NZ_SRLB01000004.1"/>
</dbReference>
<name>A0A4Z0NV08_9HYPH</name>
<dbReference type="InterPro" id="IPR036388">
    <property type="entry name" value="WH-like_DNA-bd_sf"/>
</dbReference>
<accession>A0A4Z0NV08</accession>
<evidence type="ECO:0000259" key="1">
    <source>
        <dbReference type="PROSITE" id="PS50995"/>
    </source>
</evidence>
<protein>
    <submittedName>
        <fullName evidence="2">MarR family transcriptional regulator</fullName>
    </submittedName>
</protein>
<dbReference type="GO" id="GO:0006950">
    <property type="term" value="P:response to stress"/>
    <property type="evidence" value="ECO:0007669"/>
    <property type="project" value="TreeGrafter"/>
</dbReference>
<dbReference type="OrthoDB" id="5511415at2"/>
<feature type="domain" description="HTH marR-type" evidence="1">
    <location>
        <begin position="23"/>
        <end position="156"/>
    </location>
</feature>
<dbReference type="SUPFAM" id="SSF46785">
    <property type="entry name" value="Winged helix' DNA-binding domain"/>
    <property type="match status" value="1"/>
</dbReference>
<reference evidence="2 3" key="1">
    <citation type="submission" date="2019-04" db="EMBL/GenBank/DDBJ databases">
        <authorList>
            <person name="Feng G."/>
            <person name="Zhu H."/>
        </authorList>
    </citation>
    <scope>NUCLEOTIDE SEQUENCE [LARGE SCALE GENOMIC DNA]</scope>
    <source>
        <strain evidence="2 3">6HR-1</strain>
    </source>
</reference>
<dbReference type="PANTHER" id="PTHR33164">
    <property type="entry name" value="TRANSCRIPTIONAL REGULATOR, MARR FAMILY"/>
    <property type="match status" value="1"/>
</dbReference>
<dbReference type="InterPro" id="IPR000835">
    <property type="entry name" value="HTH_MarR-typ"/>
</dbReference>
<dbReference type="GO" id="GO:0003700">
    <property type="term" value="F:DNA-binding transcription factor activity"/>
    <property type="evidence" value="ECO:0007669"/>
    <property type="project" value="InterPro"/>
</dbReference>
<proteinExistence type="predicted"/>
<dbReference type="PROSITE" id="PS50995">
    <property type="entry name" value="HTH_MARR_2"/>
    <property type="match status" value="1"/>
</dbReference>
<dbReference type="InterPro" id="IPR039422">
    <property type="entry name" value="MarR/SlyA-like"/>
</dbReference>
<dbReference type="Pfam" id="PF12802">
    <property type="entry name" value="MarR_2"/>
    <property type="match status" value="1"/>
</dbReference>
<dbReference type="Proteomes" id="UP000297535">
    <property type="component" value="Unassembled WGS sequence"/>
</dbReference>
<dbReference type="PANTHER" id="PTHR33164:SF99">
    <property type="entry name" value="MARR FAMILY REGULATORY PROTEIN"/>
    <property type="match status" value="1"/>
</dbReference>
<evidence type="ECO:0000313" key="2">
    <source>
        <dbReference type="EMBL" id="TGE01113.1"/>
    </source>
</evidence>
<sequence length="178" mass="19204">MEHSTDPASKIPSEDRLRARRAWSGLVIEVFRLNGDLLEAGDTLVEDLGLTSARWQVLGAVDLAPAPLPVAHIARNMGLARQSVQRLVDDMLAEGLVRLAPNPHHRRAALVAMTPRGEAAYREAMARKDLLADALAEGLAPEALEAAGALLRVLQQRIDAGRGRIASLATTTRQETRG</sequence>